<accession>K8EPZ8</accession>
<dbReference type="Proteomes" id="UP000000212">
    <property type="component" value="Chromosome"/>
</dbReference>
<dbReference type="AlphaFoldDB" id="K8EPZ8"/>
<sequence length="46" mass="5819">MEKINIPISKNSNSSFRKYYERDELIDFLHRMENQFPIVRYTFFHY</sequence>
<name>K8EPZ8_CARML</name>
<dbReference type="HOGENOM" id="CLU_3181578_0_0_9"/>
<organism evidence="1 2">
    <name type="scientific">Carnobacterium maltaromaticum LMA28</name>
    <dbReference type="NCBI Taxonomy" id="1234679"/>
    <lineage>
        <taxon>Bacteria</taxon>
        <taxon>Bacillati</taxon>
        <taxon>Bacillota</taxon>
        <taxon>Bacilli</taxon>
        <taxon>Lactobacillales</taxon>
        <taxon>Carnobacteriaceae</taxon>
        <taxon>Carnobacterium</taxon>
    </lineage>
</organism>
<dbReference type="KEGG" id="cml:BN424_1154"/>
<protein>
    <submittedName>
        <fullName evidence="1">Uncharacterized protein</fullName>
    </submittedName>
</protein>
<dbReference type="EMBL" id="HE999757">
    <property type="protein sequence ID" value="CCO10596.2"/>
    <property type="molecule type" value="Genomic_DNA"/>
</dbReference>
<keyword evidence="2" id="KW-1185">Reference proteome</keyword>
<proteinExistence type="predicted"/>
<evidence type="ECO:0000313" key="1">
    <source>
        <dbReference type="EMBL" id="CCO10596.2"/>
    </source>
</evidence>
<gene>
    <name evidence="1" type="ORF">BN424_1154</name>
</gene>
<reference evidence="2" key="1">
    <citation type="journal article" date="2013" name="Genome Announc.">
        <title>Complete Chromosome Sequence of Carnobacterium maltaromaticum LMA 28.</title>
        <authorList>
            <person name="Cailliez-Grimal C."/>
            <person name="Chaillou S."/>
            <person name="Anba-Mondoloni J."/>
            <person name="Loux V."/>
            <person name="Afzal M.I."/>
            <person name="Rahman A."/>
            <person name="Kergourlay G."/>
            <person name="Champomier-Verges M.C."/>
            <person name="Zagorec M."/>
            <person name="Dalgaard P."/>
            <person name="Leisner J.J."/>
            <person name="Prevost H."/>
            <person name="Revol-Junelles A.M."/>
            <person name="Borges F."/>
        </authorList>
    </citation>
    <scope>NUCLEOTIDE SEQUENCE</scope>
    <source>
        <strain evidence="2">LMA28</strain>
    </source>
</reference>
<evidence type="ECO:0000313" key="2">
    <source>
        <dbReference type="Proteomes" id="UP000000212"/>
    </source>
</evidence>